<keyword evidence="3" id="KW-1185">Reference proteome</keyword>
<gene>
    <name evidence="2" type="ORF">pdam_00009007</name>
</gene>
<comment type="caution">
    <text evidence="2">The sequence shown here is derived from an EMBL/GenBank/DDBJ whole genome shotgun (WGS) entry which is preliminary data.</text>
</comment>
<evidence type="ECO:0008006" key="4">
    <source>
        <dbReference type="Google" id="ProtNLM"/>
    </source>
</evidence>
<feature type="chain" id="PRO_5017994610" description="Fibrinogen C-terminal domain-containing protein" evidence="1">
    <location>
        <begin position="31"/>
        <end position="113"/>
    </location>
</feature>
<proteinExistence type="predicted"/>
<dbReference type="OrthoDB" id="28322at2759"/>
<dbReference type="AlphaFoldDB" id="A0A3M6T5T9"/>
<evidence type="ECO:0000256" key="1">
    <source>
        <dbReference type="SAM" id="SignalP"/>
    </source>
</evidence>
<name>A0A3M6T5T9_POCDA</name>
<evidence type="ECO:0000313" key="3">
    <source>
        <dbReference type="Proteomes" id="UP000275408"/>
    </source>
</evidence>
<keyword evidence="1" id="KW-0732">Signal</keyword>
<accession>A0A3M6T5T9</accession>
<dbReference type="EMBL" id="RCHS01004216">
    <property type="protein sequence ID" value="RMX36786.1"/>
    <property type="molecule type" value="Genomic_DNA"/>
</dbReference>
<evidence type="ECO:0000313" key="2">
    <source>
        <dbReference type="EMBL" id="RMX36786.1"/>
    </source>
</evidence>
<feature type="signal peptide" evidence="1">
    <location>
        <begin position="1"/>
        <end position="30"/>
    </location>
</feature>
<organism evidence="2 3">
    <name type="scientific">Pocillopora damicornis</name>
    <name type="common">Cauliflower coral</name>
    <name type="synonym">Millepora damicornis</name>
    <dbReference type="NCBI Taxonomy" id="46731"/>
    <lineage>
        <taxon>Eukaryota</taxon>
        <taxon>Metazoa</taxon>
        <taxon>Cnidaria</taxon>
        <taxon>Anthozoa</taxon>
        <taxon>Hexacorallia</taxon>
        <taxon>Scleractinia</taxon>
        <taxon>Astrocoeniina</taxon>
        <taxon>Pocilloporidae</taxon>
        <taxon>Pocillopora</taxon>
    </lineage>
</organism>
<dbReference type="Proteomes" id="UP000275408">
    <property type="component" value="Unassembled WGS sequence"/>
</dbReference>
<sequence length="113" mass="12796">MEAVIAHNERLSHGLVAIFMLFLFIEVSGPEKVKIVEAPAVYRSGQISTKEHLYGCFKASREGVEEDGKFCLARVGLFDERGEDLTICPEHRNEFGLGWRPSKVCKYPEHQSK</sequence>
<reference evidence="2 3" key="1">
    <citation type="journal article" date="2018" name="Sci. Rep.">
        <title>Comparative analysis of the Pocillopora damicornis genome highlights role of immune system in coral evolution.</title>
        <authorList>
            <person name="Cunning R."/>
            <person name="Bay R.A."/>
            <person name="Gillette P."/>
            <person name="Baker A.C."/>
            <person name="Traylor-Knowles N."/>
        </authorList>
    </citation>
    <scope>NUCLEOTIDE SEQUENCE [LARGE SCALE GENOMIC DNA]</scope>
    <source>
        <strain evidence="2">RSMAS</strain>
        <tissue evidence="2">Whole animal</tissue>
    </source>
</reference>
<protein>
    <recommendedName>
        <fullName evidence="4">Fibrinogen C-terminal domain-containing protein</fullName>
    </recommendedName>
</protein>